<evidence type="ECO:0000256" key="1">
    <source>
        <dbReference type="ARBA" id="ARBA00022441"/>
    </source>
</evidence>
<reference evidence="3" key="2">
    <citation type="journal article" date="2008" name="Genome Biol.">
        <title>Improved genome assembly and evidence-based global gene model set for the chordate Ciona intestinalis: new insight into intron and operon populations.</title>
        <authorList>
            <person name="Satou Y."/>
            <person name="Mineta K."/>
            <person name="Ogasawara M."/>
            <person name="Sasakura Y."/>
            <person name="Shoguchi E."/>
            <person name="Ueno K."/>
            <person name="Yamada L."/>
            <person name="Matsumoto J."/>
            <person name="Wasserscheid J."/>
            <person name="Dewar K."/>
            <person name="Wiley G.B."/>
            <person name="Macmil S.L."/>
            <person name="Roe B.A."/>
            <person name="Zeller R.W."/>
            <person name="Hastings K.E."/>
            <person name="Lemaire P."/>
            <person name="Lindquist E."/>
            <person name="Endo T."/>
            <person name="Hotta K."/>
            <person name="Inaba K."/>
        </authorList>
    </citation>
    <scope>NUCLEOTIDE SEQUENCE [LARGE SCALE GENOMIC DNA]</scope>
    <source>
        <strain evidence="3">wild type</strain>
    </source>
</reference>
<sequence>MGSFNPKQGRWKSLEVTGTPIRNAAVVCGGKVYCFGCGIDPLSVKCFNGYEWKELPNMPTAHYGAAAQCIAGEILLFGGSCQKYPHAMSATNCISIYNPTTKLWSCVHGLTSFRTHATAVAVKDTAYLLGGFPQTEGKQENCKTECTKVEIYNKSSNTCDTTNSMLIPRASCAAVYKRGKIFVFGGLENVFVFHGEVLNVEDGVWSLLKSKIPFQLGHSSACYFGDYIVVYGSSTYGHVLLYNPGVDRWDIFVDYSPYKSFNGEGVLYVAGGEDNI</sequence>
<dbReference type="Proteomes" id="UP000008144">
    <property type="component" value="Chromosome 14"/>
</dbReference>
<evidence type="ECO:0000256" key="2">
    <source>
        <dbReference type="ARBA" id="ARBA00022737"/>
    </source>
</evidence>
<dbReference type="Pfam" id="PF24681">
    <property type="entry name" value="Kelch_KLHDC2_KLHL20_DRC7"/>
    <property type="match status" value="1"/>
</dbReference>
<dbReference type="Gene3D" id="2.120.10.80">
    <property type="entry name" value="Kelch-type beta propeller"/>
    <property type="match status" value="2"/>
</dbReference>
<dbReference type="GeneTree" id="ENSGT00940000157026"/>
<dbReference type="InterPro" id="IPR015915">
    <property type="entry name" value="Kelch-typ_b-propeller"/>
</dbReference>
<dbReference type="InParanoid" id="F6Z1B1"/>
<evidence type="ECO:0000313" key="3">
    <source>
        <dbReference type="Ensembl" id="ENSCINP00000008404.3"/>
    </source>
</evidence>
<keyword evidence="1" id="KW-0880">Kelch repeat</keyword>
<reference evidence="4" key="1">
    <citation type="journal article" date="2002" name="Science">
        <title>The draft genome of Ciona intestinalis: insights into chordate and vertebrate origins.</title>
        <authorList>
            <person name="Dehal P."/>
            <person name="Satou Y."/>
            <person name="Campbell R.K."/>
            <person name="Chapman J."/>
            <person name="Degnan B."/>
            <person name="De Tomaso A."/>
            <person name="Davidson B."/>
            <person name="Di Gregorio A."/>
            <person name="Gelpke M."/>
            <person name="Goodstein D.M."/>
            <person name="Harafuji N."/>
            <person name="Hastings K.E."/>
            <person name="Ho I."/>
            <person name="Hotta K."/>
            <person name="Huang W."/>
            <person name="Kawashima T."/>
            <person name="Lemaire P."/>
            <person name="Martinez D."/>
            <person name="Meinertzhagen I.A."/>
            <person name="Necula S."/>
            <person name="Nonaka M."/>
            <person name="Putnam N."/>
            <person name="Rash S."/>
            <person name="Saiga H."/>
            <person name="Satake M."/>
            <person name="Terry A."/>
            <person name="Yamada L."/>
            <person name="Wang H.G."/>
            <person name="Awazu S."/>
            <person name="Azumi K."/>
            <person name="Boore J."/>
            <person name="Branno M."/>
            <person name="Chin-Bow S."/>
            <person name="DeSantis R."/>
            <person name="Doyle S."/>
            <person name="Francino P."/>
            <person name="Keys D.N."/>
            <person name="Haga S."/>
            <person name="Hayashi H."/>
            <person name="Hino K."/>
            <person name="Imai K.S."/>
            <person name="Inaba K."/>
            <person name="Kano S."/>
            <person name="Kobayashi K."/>
            <person name="Kobayashi M."/>
            <person name="Lee B.I."/>
            <person name="Makabe K.W."/>
            <person name="Manohar C."/>
            <person name="Matassi G."/>
            <person name="Medina M."/>
            <person name="Mochizuki Y."/>
            <person name="Mount S."/>
            <person name="Morishita T."/>
            <person name="Miura S."/>
            <person name="Nakayama A."/>
            <person name="Nishizaka S."/>
            <person name="Nomoto H."/>
            <person name="Ohta F."/>
            <person name="Oishi K."/>
            <person name="Rigoutsos I."/>
            <person name="Sano M."/>
            <person name="Sasaki A."/>
            <person name="Sasakura Y."/>
            <person name="Shoguchi E."/>
            <person name="Shin-i T."/>
            <person name="Spagnuolo A."/>
            <person name="Stainier D."/>
            <person name="Suzuki M.M."/>
            <person name="Tassy O."/>
            <person name="Takatori N."/>
            <person name="Tokuoka M."/>
            <person name="Yagi K."/>
            <person name="Yoshizaki F."/>
            <person name="Wada S."/>
            <person name="Zhang C."/>
            <person name="Hyatt P.D."/>
            <person name="Larimer F."/>
            <person name="Detter C."/>
            <person name="Doggett N."/>
            <person name="Glavina T."/>
            <person name="Hawkins T."/>
            <person name="Richardson P."/>
            <person name="Lucas S."/>
            <person name="Kohara Y."/>
            <person name="Levine M."/>
            <person name="Satoh N."/>
            <person name="Rokhsar D.S."/>
        </authorList>
    </citation>
    <scope>NUCLEOTIDE SEQUENCE [LARGE SCALE GENOMIC DNA]</scope>
</reference>
<evidence type="ECO:0000313" key="4">
    <source>
        <dbReference type="Proteomes" id="UP000008144"/>
    </source>
</evidence>
<keyword evidence="4" id="KW-1185">Reference proteome</keyword>
<dbReference type="InterPro" id="IPR006652">
    <property type="entry name" value="Kelch_1"/>
</dbReference>
<proteinExistence type="predicted"/>
<dbReference type="EMBL" id="EAAA01001287">
    <property type="status" value="NOT_ANNOTATED_CDS"/>
    <property type="molecule type" value="Genomic_DNA"/>
</dbReference>
<protein>
    <submittedName>
        <fullName evidence="3">Uncharacterized protein</fullName>
    </submittedName>
</protein>
<dbReference type="STRING" id="7719.ENSCINP00000008404"/>
<dbReference type="HOGENOM" id="CLU_1008166_0_0_1"/>
<keyword evidence="2" id="KW-0677">Repeat</keyword>
<dbReference type="Ensembl" id="ENSCINT00000008404.3">
    <property type="protein sequence ID" value="ENSCINP00000008404.3"/>
    <property type="gene ID" value="ENSCING00000004080.3"/>
</dbReference>
<accession>F6Z1B1</accession>
<dbReference type="AlphaFoldDB" id="F6Z1B1"/>
<dbReference type="PANTHER" id="PTHR24412:SF489">
    <property type="entry name" value="RING FINGER DOMAIN AND KELCH REPEAT-CONTAINING PROTEIN DDB_G0271372"/>
    <property type="match status" value="1"/>
</dbReference>
<organism evidence="3 4">
    <name type="scientific">Ciona intestinalis</name>
    <name type="common">Transparent sea squirt</name>
    <name type="synonym">Ascidia intestinalis</name>
    <dbReference type="NCBI Taxonomy" id="7719"/>
    <lineage>
        <taxon>Eukaryota</taxon>
        <taxon>Metazoa</taxon>
        <taxon>Chordata</taxon>
        <taxon>Tunicata</taxon>
        <taxon>Ascidiacea</taxon>
        <taxon>Phlebobranchia</taxon>
        <taxon>Cionidae</taxon>
        <taxon>Ciona</taxon>
    </lineage>
</organism>
<dbReference type="SMART" id="SM00612">
    <property type="entry name" value="Kelch"/>
    <property type="match status" value="4"/>
</dbReference>
<reference evidence="3" key="3">
    <citation type="submission" date="2025-08" db="UniProtKB">
        <authorList>
            <consortium name="Ensembl"/>
        </authorList>
    </citation>
    <scope>IDENTIFICATION</scope>
</reference>
<name>F6Z1B1_CIOIN</name>
<dbReference type="SUPFAM" id="SSF117281">
    <property type="entry name" value="Kelch motif"/>
    <property type="match status" value="1"/>
</dbReference>
<dbReference type="PANTHER" id="PTHR24412">
    <property type="entry name" value="KELCH PROTEIN"/>
    <property type="match status" value="1"/>
</dbReference>
<reference evidence="3" key="4">
    <citation type="submission" date="2025-09" db="UniProtKB">
        <authorList>
            <consortium name="Ensembl"/>
        </authorList>
    </citation>
    <scope>IDENTIFICATION</scope>
</reference>